<keyword evidence="3" id="KW-1185">Reference proteome</keyword>
<accession>A0A2Z7CXH6</accession>
<reference evidence="2 3" key="1">
    <citation type="journal article" date="2015" name="Proc. Natl. Acad. Sci. U.S.A.">
        <title>The resurrection genome of Boea hygrometrica: A blueprint for survival of dehydration.</title>
        <authorList>
            <person name="Xiao L."/>
            <person name="Yang G."/>
            <person name="Zhang L."/>
            <person name="Yang X."/>
            <person name="Zhao S."/>
            <person name="Ji Z."/>
            <person name="Zhou Q."/>
            <person name="Hu M."/>
            <person name="Wang Y."/>
            <person name="Chen M."/>
            <person name="Xu Y."/>
            <person name="Jin H."/>
            <person name="Xiao X."/>
            <person name="Hu G."/>
            <person name="Bao F."/>
            <person name="Hu Y."/>
            <person name="Wan P."/>
            <person name="Li L."/>
            <person name="Deng X."/>
            <person name="Kuang T."/>
            <person name="Xiang C."/>
            <person name="Zhu J.K."/>
            <person name="Oliver M.J."/>
            <person name="He Y."/>
        </authorList>
    </citation>
    <scope>NUCLEOTIDE SEQUENCE [LARGE SCALE GENOMIC DNA]</scope>
    <source>
        <strain evidence="3">cv. XS01</strain>
    </source>
</reference>
<dbReference type="AlphaFoldDB" id="A0A2Z7CXH6"/>
<evidence type="ECO:0000256" key="1">
    <source>
        <dbReference type="SAM" id="MobiDB-lite"/>
    </source>
</evidence>
<sequence>MSMKLSSVGTTETRTFQLSSTSIFLSYRPPNWYEVKALGQMLPAPAPLLKTSRPNSRNRNEKFLQFGSNFGSVSAHACSSASTTIQLSPDQLLGCCSALAYPSVRKLHSALGYYSSSGEVTSIVSPTAQASALYTAGTKISTCTRTDQLTGPHLALTKTVRTTPCARNSRAGPKPGTAHSIHSSTVRNNSPDYALDKLGVLDSSLQSWNLQQLSSSLITTTNSFLS</sequence>
<name>A0A2Z7CXH6_9LAMI</name>
<proteinExistence type="predicted"/>
<dbReference type="Proteomes" id="UP000250235">
    <property type="component" value="Unassembled WGS sequence"/>
</dbReference>
<feature type="region of interest" description="Disordered" evidence="1">
    <location>
        <begin position="165"/>
        <end position="186"/>
    </location>
</feature>
<evidence type="ECO:0000313" key="2">
    <source>
        <dbReference type="EMBL" id="KZV51513.1"/>
    </source>
</evidence>
<protein>
    <submittedName>
        <fullName evidence="2">Pentatricopeptide repeat-containing protein</fullName>
    </submittedName>
</protein>
<gene>
    <name evidence="2" type="ORF">F511_24122</name>
</gene>
<evidence type="ECO:0000313" key="3">
    <source>
        <dbReference type="Proteomes" id="UP000250235"/>
    </source>
</evidence>
<organism evidence="2 3">
    <name type="scientific">Dorcoceras hygrometricum</name>
    <dbReference type="NCBI Taxonomy" id="472368"/>
    <lineage>
        <taxon>Eukaryota</taxon>
        <taxon>Viridiplantae</taxon>
        <taxon>Streptophyta</taxon>
        <taxon>Embryophyta</taxon>
        <taxon>Tracheophyta</taxon>
        <taxon>Spermatophyta</taxon>
        <taxon>Magnoliopsida</taxon>
        <taxon>eudicotyledons</taxon>
        <taxon>Gunneridae</taxon>
        <taxon>Pentapetalae</taxon>
        <taxon>asterids</taxon>
        <taxon>lamiids</taxon>
        <taxon>Lamiales</taxon>
        <taxon>Gesneriaceae</taxon>
        <taxon>Didymocarpoideae</taxon>
        <taxon>Trichosporeae</taxon>
        <taxon>Loxocarpinae</taxon>
        <taxon>Dorcoceras</taxon>
    </lineage>
</organism>
<dbReference type="EMBL" id="KQ991608">
    <property type="protein sequence ID" value="KZV51513.1"/>
    <property type="molecule type" value="Genomic_DNA"/>
</dbReference>